<dbReference type="Gene3D" id="1.10.3470.10">
    <property type="entry name" value="ABC transporter involved in vitamin B12 uptake, BtuC"/>
    <property type="match status" value="1"/>
</dbReference>
<dbReference type="PANTHER" id="PTHR30477">
    <property type="entry name" value="ABC-TRANSPORTER METAL-BINDING PROTEIN"/>
    <property type="match status" value="1"/>
</dbReference>
<evidence type="ECO:0000256" key="7">
    <source>
        <dbReference type="SAM" id="Phobius"/>
    </source>
</evidence>
<gene>
    <name evidence="8" type="ORF">SPIRO4BDMA_40936</name>
</gene>
<keyword evidence="4 7" id="KW-1133">Transmembrane helix</keyword>
<feature type="transmembrane region" description="Helical" evidence="7">
    <location>
        <begin position="133"/>
        <end position="151"/>
    </location>
</feature>
<dbReference type="InterPro" id="IPR037294">
    <property type="entry name" value="ABC_BtuC-like"/>
</dbReference>
<feature type="transmembrane region" description="Helical" evidence="7">
    <location>
        <begin position="220"/>
        <end position="241"/>
    </location>
</feature>
<accession>A0A3P3XQ50</accession>
<evidence type="ECO:0000313" key="8">
    <source>
        <dbReference type="EMBL" id="SLM18364.1"/>
    </source>
</evidence>
<sequence length="286" mass="30115">MRELLQIPAFSRAIVALFACGTAFPLLGIYILSLDLIPVRFGVMHLSLLGATVGLIFGVDPVFFAMLFSVAAGFAIAGLSSRKSGGTSGGAMALLMTASLGVVFILFYKTNIHAIEAFNLFWGNVLALDRMEVLLVVLVSALILAGTIRFLRPISAVLFDRETAYAFGFPSTVVYTGILVMVCAGIGLGIRITGALMVDAVTLLPALAAQSLKKNFKPTMLLASVFGVCINLGGFALAVVFDLPTSPAIIVVGTVVVLVCKLAARLQTKKKEKGVSWRASSSISAH</sequence>
<dbReference type="Pfam" id="PF00950">
    <property type="entry name" value="ABC-3"/>
    <property type="match status" value="1"/>
</dbReference>
<comment type="subcellular location">
    <subcellularLocation>
        <location evidence="6">Cell membrane</location>
        <topology evidence="6">Multi-pass membrane protein</topology>
    </subcellularLocation>
    <subcellularLocation>
        <location evidence="1">Membrane</location>
        <topology evidence="1">Multi-pass membrane protein</topology>
    </subcellularLocation>
</comment>
<dbReference type="GO" id="GO:0043190">
    <property type="term" value="C:ATP-binding cassette (ABC) transporter complex"/>
    <property type="evidence" value="ECO:0007669"/>
    <property type="project" value="InterPro"/>
</dbReference>
<feature type="transmembrane region" description="Helical" evidence="7">
    <location>
        <begin position="247"/>
        <end position="264"/>
    </location>
</feature>
<evidence type="ECO:0000256" key="1">
    <source>
        <dbReference type="ARBA" id="ARBA00004141"/>
    </source>
</evidence>
<proteinExistence type="inferred from homology"/>
<comment type="similarity">
    <text evidence="2 6">Belongs to the ABC-3 integral membrane protein family.</text>
</comment>
<evidence type="ECO:0000256" key="2">
    <source>
        <dbReference type="ARBA" id="ARBA00008034"/>
    </source>
</evidence>
<feature type="transmembrane region" description="Helical" evidence="7">
    <location>
        <begin position="163"/>
        <end position="182"/>
    </location>
</feature>
<evidence type="ECO:0000256" key="3">
    <source>
        <dbReference type="ARBA" id="ARBA00022692"/>
    </source>
</evidence>
<dbReference type="GO" id="GO:0055085">
    <property type="term" value="P:transmembrane transport"/>
    <property type="evidence" value="ECO:0007669"/>
    <property type="project" value="InterPro"/>
</dbReference>
<feature type="transmembrane region" description="Helical" evidence="7">
    <location>
        <begin position="89"/>
        <end position="108"/>
    </location>
</feature>
<evidence type="ECO:0000256" key="5">
    <source>
        <dbReference type="ARBA" id="ARBA00023136"/>
    </source>
</evidence>
<dbReference type="SUPFAM" id="SSF81345">
    <property type="entry name" value="ABC transporter involved in vitamin B12 uptake, BtuC"/>
    <property type="match status" value="1"/>
</dbReference>
<dbReference type="InterPro" id="IPR001626">
    <property type="entry name" value="ABC_TroCD"/>
</dbReference>
<protein>
    <submittedName>
        <fullName evidence="8">Putative ABC-3</fullName>
    </submittedName>
</protein>
<evidence type="ECO:0000256" key="6">
    <source>
        <dbReference type="RuleBase" id="RU003943"/>
    </source>
</evidence>
<feature type="transmembrane region" description="Helical" evidence="7">
    <location>
        <begin position="12"/>
        <end position="33"/>
    </location>
</feature>
<dbReference type="GO" id="GO:0010043">
    <property type="term" value="P:response to zinc ion"/>
    <property type="evidence" value="ECO:0007669"/>
    <property type="project" value="TreeGrafter"/>
</dbReference>
<keyword evidence="6" id="KW-0813">Transport</keyword>
<keyword evidence="3 6" id="KW-0812">Transmembrane</keyword>
<keyword evidence="5 7" id="KW-0472">Membrane</keyword>
<organism evidence="8">
    <name type="scientific">uncultured spirochete</name>
    <dbReference type="NCBI Taxonomy" id="156406"/>
    <lineage>
        <taxon>Bacteria</taxon>
        <taxon>Pseudomonadati</taxon>
        <taxon>Spirochaetota</taxon>
        <taxon>Spirochaetia</taxon>
        <taxon>Spirochaetales</taxon>
        <taxon>environmental samples</taxon>
    </lineage>
</organism>
<reference evidence="8" key="1">
    <citation type="submission" date="2017-02" db="EMBL/GenBank/DDBJ databases">
        <authorList>
            <person name="Regsiter A."/>
            <person name="William W."/>
        </authorList>
    </citation>
    <scope>NUCLEOTIDE SEQUENCE</scope>
    <source>
        <strain evidence="8">BdmA 4</strain>
    </source>
</reference>
<dbReference type="AlphaFoldDB" id="A0A3P3XQ50"/>
<name>A0A3P3XQ50_9SPIR</name>
<dbReference type="PANTHER" id="PTHR30477:SF0">
    <property type="entry name" value="METAL TRANSPORT SYSTEM MEMBRANE PROTEIN TM_0125-RELATED"/>
    <property type="match status" value="1"/>
</dbReference>
<dbReference type="EMBL" id="FWDO01000004">
    <property type="protein sequence ID" value="SLM18364.1"/>
    <property type="molecule type" value="Genomic_DNA"/>
</dbReference>
<feature type="transmembrane region" description="Helical" evidence="7">
    <location>
        <begin position="53"/>
        <end position="77"/>
    </location>
</feature>
<evidence type="ECO:0000256" key="4">
    <source>
        <dbReference type="ARBA" id="ARBA00022989"/>
    </source>
</evidence>